<evidence type="ECO:0000313" key="2">
    <source>
        <dbReference type="EMBL" id="AFL87601.1"/>
    </source>
</evidence>
<dbReference type="PROSITE" id="PS51077">
    <property type="entry name" value="HTH_ICLR"/>
    <property type="match status" value="1"/>
</dbReference>
<dbReference type="HOGENOM" id="CLU_1895172_0_0_0"/>
<dbReference type="InterPro" id="IPR036388">
    <property type="entry name" value="WH-like_DNA-bd_sf"/>
</dbReference>
<dbReference type="RefSeq" id="WP_014785170.1">
    <property type="nucleotide sequence ID" value="NC_018014.1"/>
</dbReference>
<dbReference type="InterPro" id="IPR050707">
    <property type="entry name" value="HTH_MetabolicPath_Reg"/>
</dbReference>
<dbReference type="eggNOG" id="COG1414">
    <property type="taxonomic scope" value="Bacteria"/>
</dbReference>
<dbReference type="GO" id="GO:0003700">
    <property type="term" value="F:DNA-binding transcription factor activity"/>
    <property type="evidence" value="ECO:0007669"/>
    <property type="project" value="TreeGrafter"/>
</dbReference>
<dbReference type="KEGG" id="trs:Terro_1292"/>
<dbReference type="PANTHER" id="PTHR30136">
    <property type="entry name" value="HELIX-TURN-HELIX TRANSCRIPTIONAL REGULATOR, ICLR FAMILY"/>
    <property type="match status" value="1"/>
</dbReference>
<evidence type="ECO:0000259" key="1">
    <source>
        <dbReference type="PROSITE" id="PS51077"/>
    </source>
</evidence>
<dbReference type="InterPro" id="IPR036390">
    <property type="entry name" value="WH_DNA-bd_sf"/>
</dbReference>
<organism evidence="2 3">
    <name type="scientific">Terriglobus roseus (strain DSM 18391 / NRRL B-41598 / KBS 63)</name>
    <dbReference type="NCBI Taxonomy" id="926566"/>
    <lineage>
        <taxon>Bacteria</taxon>
        <taxon>Pseudomonadati</taxon>
        <taxon>Acidobacteriota</taxon>
        <taxon>Terriglobia</taxon>
        <taxon>Terriglobales</taxon>
        <taxon>Acidobacteriaceae</taxon>
        <taxon>Terriglobus</taxon>
    </lineage>
</organism>
<dbReference type="OrthoDB" id="113105at2"/>
<dbReference type="Pfam" id="PF09339">
    <property type="entry name" value="HTH_IclR"/>
    <property type="match status" value="1"/>
</dbReference>
<dbReference type="GO" id="GO:0003677">
    <property type="term" value="F:DNA binding"/>
    <property type="evidence" value="ECO:0007669"/>
    <property type="project" value="InterPro"/>
</dbReference>
<gene>
    <name evidence="2" type="ordered locus">Terro_1292</name>
</gene>
<dbReference type="Gene3D" id="1.10.10.10">
    <property type="entry name" value="Winged helix-like DNA-binding domain superfamily/Winged helix DNA-binding domain"/>
    <property type="match status" value="1"/>
</dbReference>
<dbReference type="PANTHER" id="PTHR30136:SF35">
    <property type="entry name" value="HTH-TYPE TRANSCRIPTIONAL REGULATOR RV1719"/>
    <property type="match status" value="1"/>
</dbReference>
<evidence type="ECO:0000313" key="3">
    <source>
        <dbReference type="Proteomes" id="UP000006056"/>
    </source>
</evidence>
<reference evidence="2 3" key="1">
    <citation type="submission" date="2012-06" db="EMBL/GenBank/DDBJ databases">
        <title>Complete genome of Terriglobus roseus DSM 18391.</title>
        <authorList>
            <consortium name="US DOE Joint Genome Institute (JGI-PGF)"/>
            <person name="Lucas S."/>
            <person name="Copeland A."/>
            <person name="Lapidus A."/>
            <person name="Glavina del Rio T."/>
            <person name="Dalin E."/>
            <person name="Tice H."/>
            <person name="Bruce D."/>
            <person name="Goodwin L."/>
            <person name="Pitluck S."/>
            <person name="Peters L."/>
            <person name="Mikhailova N."/>
            <person name="Munk A.C.C."/>
            <person name="Kyrpides N."/>
            <person name="Mavromatis K."/>
            <person name="Ivanova N."/>
            <person name="Brettin T."/>
            <person name="Detter J.C."/>
            <person name="Han C."/>
            <person name="Larimer F."/>
            <person name="Land M."/>
            <person name="Hauser L."/>
            <person name="Markowitz V."/>
            <person name="Cheng J.-F."/>
            <person name="Hugenholtz P."/>
            <person name="Woyke T."/>
            <person name="Wu D."/>
            <person name="Brambilla E."/>
            <person name="Klenk H.-P."/>
            <person name="Eisen J.A."/>
        </authorList>
    </citation>
    <scope>NUCLEOTIDE SEQUENCE [LARGE SCALE GENOMIC DNA]</scope>
    <source>
        <strain evidence="3">DSM 18391 / NRRL B-41598 / KBS 63</strain>
    </source>
</reference>
<name>I3ZED3_TERRK</name>
<feature type="domain" description="HTH iclR-type" evidence="1">
    <location>
        <begin position="34"/>
        <end position="95"/>
    </location>
</feature>
<dbReference type="STRING" id="926566.Terro_1292"/>
<keyword evidence="3" id="KW-1185">Reference proteome</keyword>
<dbReference type="SUPFAM" id="SSF46785">
    <property type="entry name" value="Winged helix' DNA-binding domain"/>
    <property type="match status" value="1"/>
</dbReference>
<proteinExistence type="predicted"/>
<dbReference type="GO" id="GO:0045892">
    <property type="term" value="P:negative regulation of DNA-templated transcription"/>
    <property type="evidence" value="ECO:0007669"/>
    <property type="project" value="TreeGrafter"/>
</dbReference>
<protein>
    <submittedName>
        <fullName evidence="2">Transcriptional regulator</fullName>
    </submittedName>
</protein>
<dbReference type="AlphaFoldDB" id="I3ZED3"/>
<dbReference type="InterPro" id="IPR005471">
    <property type="entry name" value="Tscrpt_reg_IclR_N"/>
</dbReference>
<dbReference type="Proteomes" id="UP000006056">
    <property type="component" value="Chromosome"/>
</dbReference>
<dbReference type="EMBL" id="CP003379">
    <property type="protein sequence ID" value="AFL87601.1"/>
    <property type="molecule type" value="Genomic_DNA"/>
</dbReference>
<accession>I3ZED3</accession>
<sequence length="134" mass="14820">MDTMLSSPDVTADAVLQGHFTAATEHPHRDPYLVKSVVHASQILSAFHDGSDVIPLKEIVRRCGLPKSMVFRLLYTMTTCNIVEKLENNRYRLKVRPADDLPLPAETLAPKRRRITDVQPALPKGAPHIGLSSG</sequence>